<comment type="caution">
    <text evidence="2">The sequence shown here is derived from an EMBL/GenBank/DDBJ whole genome shotgun (WGS) entry which is preliminary data.</text>
</comment>
<organism evidence="2 3">
    <name type="scientific">Diploscapter pachys</name>
    <dbReference type="NCBI Taxonomy" id="2018661"/>
    <lineage>
        <taxon>Eukaryota</taxon>
        <taxon>Metazoa</taxon>
        <taxon>Ecdysozoa</taxon>
        <taxon>Nematoda</taxon>
        <taxon>Chromadorea</taxon>
        <taxon>Rhabditida</taxon>
        <taxon>Rhabditina</taxon>
        <taxon>Rhabditomorpha</taxon>
        <taxon>Rhabditoidea</taxon>
        <taxon>Rhabditidae</taxon>
        <taxon>Diploscapter</taxon>
    </lineage>
</organism>
<dbReference type="Proteomes" id="UP000218231">
    <property type="component" value="Unassembled WGS sequence"/>
</dbReference>
<evidence type="ECO:0000313" key="3">
    <source>
        <dbReference type="Proteomes" id="UP000218231"/>
    </source>
</evidence>
<keyword evidence="1" id="KW-0732">Signal</keyword>
<dbReference type="EMBL" id="LIAE01009984">
    <property type="protein sequence ID" value="PAV67162.1"/>
    <property type="molecule type" value="Genomic_DNA"/>
</dbReference>
<feature type="chain" id="PRO_5013104502" evidence="1">
    <location>
        <begin position="19"/>
        <end position="163"/>
    </location>
</feature>
<feature type="signal peptide" evidence="1">
    <location>
        <begin position="1"/>
        <end position="18"/>
    </location>
</feature>
<evidence type="ECO:0000313" key="2">
    <source>
        <dbReference type="EMBL" id="PAV67162.1"/>
    </source>
</evidence>
<evidence type="ECO:0000256" key="1">
    <source>
        <dbReference type="SAM" id="SignalP"/>
    </source>
</evidence>
<reference evidence="2 3" key="1">
    <citation type="journal article" date="2017" name="Curr. Biol.">
        <title>Genome architecture and evolution of a unichromosomal asexual nematode.</title>
        <authorList>
            <person name="Fradin H."/>
            <person name="Zegar C."/>
            <person name="Gutwein M."/>
            <person name="Lucas J."/>
            <person name="Kovtun M."/>
            <person name="Corcoran D."/>
            <person name="Baugh L.R."/>
            <person name="Kiontke K."/>
            <person name="Gunsalus K."/>
            <person name="Fitch D.H."/>
            <person name="Piano F."/>
        </authorList>
    </citation>
    <scope>NUCLEOTIDE SEQUENCE [LARGE SCALE GENOMIC DNA]</scope>
    <source>
        <strain evidence="2">PF1309</strain>
    </source>
</reference>
<sequence>MYKVLAVAFALMLLQIEAKDVFDHWVIICTEEVGVVRLSWNCKQSEERGNHDCANEKRVNFAKDSFGKENGIRSKLVNINKAAEGELLTKHVNLGIDNMDVDAEMNNDIPVKFVDDKCYFVMVSNKLLQTNCPTTHKPATNGTRWLNQFTVNSYYYTINGLVN</sequence>
<gene>
    <name evidence="2" type="ORF">WR25_25011</name>
</gene>
<accession>A0A2A2JZW7</accession>
<name>A0A2A2JZW7_9BILA</name>
<protein>
    <submittedName>
        <fullName evidence="2">Uncharacterized protein</fullName>
    </submittedName>
</protein>
<dbReference type="AlphaFoldDB" id="A0A2A2JZW7"/>
<proteinExistence type="predicted"/>
<keyword evidence="3" id="KW-1185">Reference proteome</keyword>